<dbReference type="PANTHER" id="PTHR21974">
    <property type="entry name" value="RE15880P"/>
    <property type="match status" value="1"/>
</dbReference>
<dbReference type="Proteomes" id="UP000054270">
    <property type="component" value="Unassembled WGS sequence"/>
</dbReference>
<dbReference type="OMA" id="FRRFAHK"/>
<evidence type="ECO:0000313" key="3">
    <source>
        <dbReference type="EMBL" id="KJA24967.1"/>
    </source>
</evidence>
<feature type="region of interest" description="Disordered" evidence="2">
    <location>
        <begin position="391"/>
        <end position="439"/>
    </location>
</feature>
<evidence type="ECO:0000256" key="2">
    <source>
        <dbReference type="SAM" id="MobiDB-lite"/>
    </source>
</evidence>
<gene>
    <name evidence="3" type="ORF">HYPSUDRAFT_65266</name>
</gene>
<sequence>MSVEMNTEEAIIANAEHHSKLLKTIADLEYVPSAKTQQSSYLGDLETQLMDCNRRIEVYAQRTAKERKEHEALRDSTGKRLAHRLIGKREQYEAKESKEEREYVEALEREMSERAVHKATEQLIEEARVVLGDLKDKNTIYESAQAELQALYHRVFDGPSESFPEDDKLEYDLDEVIKQHQKILEQMNVECRATELLARASREMDNCQKSMQEALGYSRYDMWGGGTMTDLLERNALASAQTYASQVEMLVDQAMRMSPAVQPVGRVNIAKGSIVSDVLFDNFFTDLNFHNKIKQSAAQVLIANQRLKAERDAARRRAESIGSQLNYSANKLDHCRQELANFRRATFESYAAQNPPPPSYDIVASEPRAPLVPPSPAPLAMSPPPPFPVTKTDPTTTGNAICSLGSAPSTSLAPGPVGWGNRNPYASAMSEQTSKLSDD</sequence>
<dbReference type="EMBL" id="KN817534">
    <property type="protein sequence ID" value="KJA24967.1"/>
    <property type="molecule type" value="Genomic_DNA"/>
</dbReference>
<keyword evidence="4" id="KW-1185">Reference proteome</keyword>
<protein>
    <submittedName>
        <fullName evidence="3">Uncharacterized protein</fullName>
    </submittedName>
</protein>
<feature type="coiled-coil region" evidence="1">
    <location>
        <begin position="297"/>
        <end position="324"/>
    </location>
</feature>
<dbReference type="AlphaFoldDB" id="A0A0D2LCG8"/>
<proteinExistence type="predicted"/>
<feature type="coiled-coil region" evidence="1">
    <location>
        <begin position="82"/>
        <end position="109"/>
    </location>
</feature>
<dbReference type="STRING" id="945553.A0A0D2LCG8"/>
<name>A0A0D2LCG8_HYPSF</name>
<evidence type="ECO:0000256" key="1">
    <source>
        <dbReference type="SAM" id="Coils"/>
    </source>
</evidence>
<evidence type="ECO:0000313" key="4">
    <source>
        <dbReference type="Proteomes" id="UP000054270"/>
    </source>
</evidence>
<accession>A0A0D2LCG8</accession>
<feature type="compositionally biased region" description="Polar residues" evidence="2">
    <location>
        <begin position="429"/>
        <end position="439"/>
    </location>
</feature>
<organism evidence="3 4">
    <name type="scientific">Hypholoma sublateritium (strain FD-334 SS-4)</name>
    <dbReference type="NCBI Taxonomy" id="945553"/>
    <lineage>
        <taxon>Eukaryota</taxon>
        <taxon>Fungi</taxon>
        <taxon>Dikarya</taxon>
        <taxon>Basidiomycota</taxon>
        <taxon>Agaricomycotina</taxon>
        <taxon>Agaricomycetes</taxon>
        <taxon>Agaricomycetidae</taxon>
        <taxon>Agaricales</taxon>
        <taxon>Agaricineae</taxon>
        <taxon>Strophariaceae</taxon>
        <taxon>Hypholoma</taxon>
    </lineage>
</organism>
<dbReference type="OrthoDB" id="2562743at2759"/>
<reference evidence="4" key="1">
    <citation type="submission" date="2014-04" db="EMBL/GenBank/DDBJ databases">
        <title>Evolutionary Origins and Diversification of the Mycorrhizal Mutualists.</title>
        <authorList>
            <consortium name="DOE Joint Genome Institute"/>
            <consortium name="Mycorrhizal Genomics Consortium"/>
            <person name="Kohler A."/>
            <person name="Kuo A."/>
            <person name="Nagy L.G."/>
            <person name="Floudas D."/>
            <person name="Copeland A."/>
            <person name="Barry K.W."/>
            <person name="Cichocki N."/>
            <person name="Veneault-Fourrey C."/>
            <person name="LaButti K."/>
            <person name="Lindquist E.A."/>
            <person name="Lipzen A."/>
            <person name="Lundell T."/>
            <person name="Morin E."/>
            <person name="Murat C."/>
            <person name="Riley R."/>
            <person name="Ohm R."/>
            <person name="Sun H."/>
            <person name="Tunlid A."/>
            <person name="Henrissat B."/>
            <person name="Grigoriev I.V."/>
            <person name="Hibbett D.S."/>
            <person name="Martin F."/>
        </authorList>
    </citation>
    <scope>NUCLEOTIDE SEQUENCE [LARGE SCALE GENOMIC DNA]</scope>
    <source>
        <strain evidence="4">FD-334 SS-4</strain>
    </source>
</reference>
<keyword evidence="1" id="KW-0175">Coiled coil</keyword>
<dbReference type="PANTHER" id="PTHR21974:SF2">
    <property type="entry name" value="RE15880P"/>
    <property type="match status" value="1"/>
</dbReference>